<gene>
    <name evidence="1" type="ORF">CW354_09065</name>
</gene>
<name>A0A2S7K7G8_9PROT</name>
<evidence type="ECO:0000313" key="1">
    <source>
        <dbReference type="EMBL" id="PQA88431.1"/>
    </source>
</evidence>
<dbReference type="EMBL" id="PJCH01000005">
    <property type="protein sequence ID" value="PQA88431.1"/>
    <property type="molecule type" value="Genomic_DNA"/>
</dbReference>
<proteinExistence type="predicted"/>
<protein>
    <submittedName>
        <fullName evidence="1">Uncharacterized protein</fullName>
    </submittedName>
</protein>
<reference evidence="1 2" key="1">
    <citation type="submission" date="2017-12" db="EMBL/GenBank/DDBJ databases">
        <authorList>
            <person name="Hurst M.R.H."/>
        </authorList>
    </citation>
    <scope>NUCLEOTIDE SEQUENCE [LARGE SCALE GENOMIC DNA]</scope>
    <source>
        <strain evidence="1 2">SY-3-19</strain>
    </source>
</reference>
<dbReference type="Proteomes" id="UP000239504">
    <property type="component" value="Unassembled WGS sequence"/>
</dbReference>
<accession>A0A2S7K7G8</accession>
<dbReference type="AlphaFoldDB" id="A0A2S7K7G8"/>
<sequence length="213" mass="23332">MARAAIHVYFQAVSFTHEGSSDMLKKAAFVAGSFFLFVSHAVAADALTVDAAQRFVESLHSVKALGDRLEAEGKAEQLQLDMQPKAGEPFAPYSKSVTALKAKYPDEYSELKSAVKPHGFSAEEWGVTGDQVMVAYFARKMEKENPGAMAQMEAMDPAMLEQMPPQMKEQIMQAKAMMETISKVPPENKEVVAEVEDDLDAYMEAEEAAQAGQ</sequence>
<evidence type="ECO:0000313" key="2">
    <source>
        <dbReference type="Proteomes" id="UP000239504"/>
    </source>
</evidence>
<keyword evidence="2" id="KW-1185">Reference proteome</keyword>
<comment type="caution">
    <text evidence="1">The sequence shown here is derived from an EMBL/GenBank/DDBJ whole genome shotgun (WGS) entry which is preliminary data.</text>
</comment>
<organism evidence="1 2">
    <name type="scientific">Hyphococcus luteus</name>
    <dbReference type="NCBI Taxonomy" id="2058213"/>
    <lineage>
        <taxon>Bacteria</taxon>
        <taxon>Pseudomonadati</taxon>
        <taxon>Pseudomonadota</taxon>
        <taxon>Alphaproteobacteria</taxon>
        <taxon>Parvularculales</taxon>
        <taxon>Parvularculaceae</taxon>
        <taxon>Hyphococcus</taxon>
    </lineage>
</organism>